<dbReference type="GO" id="GO:0009272">
    <property type="term" value="P:fungal-type cell wall biogenesis"/>
    <property type="evidence" value="ECO:0007669"/>
    <property type="project" value="TreeGrafter"/>
</dbReference>
<keyword evidence="11" id="KW-1133">Transmembrane helix</keyword>
<gene>
    <name evidence="13" type="ORF">M011DRAFT_398484</name>
</gene>
<dbReference type="Gene3D" id="1.50.10.20">
    <property type="match status" value="1"/>
</dbReference>
<evidence type="ECO:0000256" key="9">
    <source>
        <dbReference type="ARBA" id="ARBA00023295"/>
    </source>
</evidence>
<evidence type="ECO:0000256" key="8">
    <source>
        <dbReference type="ARBA" id="ARBA00023180"/>
    </source>
</evidence>
<dbReference type="GO" id="GO:0008496">
    <property type="term" value="F:mannan endo-1,6-alpha-mannosidase activity"/>
    <property type="evidence" value="ECO:0007669"/>
    <property type="project" value="UniProtKB-EC"/>
</dbReference>
<keyword evidence="8" id="KW-0325">Glycoprotein</keyword>
<protein>
    <recommendedName>
        <fullName evidence="4">mannan endo-1,6-alpha-mannosidase</fullName>
        <ecNumber evidence="4">3.2.1.101</ecNumber>
    </recommendedName>
</protein>
<keyword evidence="6 13" id="KW-0378">Hydrolase</keyword>
<evidence type="ECO:0000313" key="13">
    <source>
        <dbReference type="EMBL" id="KAF2749418.1"/>
    </source>
</evidence>
<comment type="subcellular location">
    <subcellularLocation>
        <location evidence="2">Endomembrane system</location>
    </subcellularLocation>
</comment>
<dbReference type="PANTHER" id="PTHR12145">
    <property type="entry name" value="MANNAN ENDO-1,6-ALPHA-MANNOSIDASE DCW1"/>
    <property type="match status" value="1"/>
</dbReference>
<dbReference type="AlphaFoldDB" id="A0A6A6VFN0"/>
<proteinExistence type="inferred from homology"/>
<name>A0A6A6VFN0_9PLEO</name>
<dbReference type="GO" id="GO:0012505">
    <property type="term" value="C:endomembrane system"/>
    <property type="evidence" value="ECO:0007669"/>
    <property type="project" value="UniProtKB-SubCell"/>
</dbReference>
<organism evidence="13 14">
    <name type="scientific">Sporormia fimetaria CBS 119925</name>
    <dbReference type="NCBI Taxonomy" id="1340428"/>
    <lineage>
        <taxon>Eukaryota</taxon>
        <taxon>Fungi</taxon>
        <taxon>Dikarya</taxon>
        <taxon>Ascomycota</taxon>
        <taxon>Pezizomycotina</taxon>
        <taxon>Dothideomycetes</taxon>
        <taxon>Pleosporomycetidae</taxon>
        <taxon>Pleosporales</taxon>
        <taxon>Sporormiaceae</taxon>
        <taxon>Sporormia</taxon>
    </lineage>
</organism>
<evidence type="ECO:0000256" key="5">
    <source>
        <dbReference type="ARBA" id="ARBA00022729"/>
    </source>
</evidence>
<evidence type="ECO:0000256" key="1">
    <source>
        <dbReference type="ARBA" id="ARBA00001452"/>
    </source>
</evidence>
<evidence type="ECO:0000256" key="4">
    <source>
        <dbReference type="ARBA" id="ARBA00012350"/>
    </source>
</evidence>
<dbReference type="EMBL" id="MU006566">
    <property type="protein sequence ID" value="KAF2749418.1"/>
    <property type="molecule type" value="Genomic_DNA"/>
</dbReference>
<feature type="compositionally biased region" description="Polar residues" evidence="10">
    <location>
        <begin position="455"/>
        <end position="467"/>
    </location>
</feature>
<feature type="region of interest" description="Disordered" evidence="10">
    <location>
        <begin position="401"/>
        <end position="490"/>
    </location>
</feature>
<sequence>MHFISVGAALLYSVASVGAVDLDPNSEDSIKAATKQYAQGLMSFYKGDASGLPKEEVGVFPKPPYYWWQAGAAWGGLIEYTQLTGDRSYVSKLHQALVANYGPENNLLLPWKKDQEGNDDQAFWCLSLMSALEYQFADPAEAAPASYLEVVENCFNNIVPRWDTSSCGGGFKWQIYPENDYGWNYKNAISNGAVFALSARLARYTGKQTYMDWATKIWDWTKGIGIIGDNYAVIDGLDDRSECKEGDKIEWTYNNGMFLHGAAVMYNVTNGAADWKERTSGLLEHAGAFFSPFENATDVMYEAACEIGRSGGKCNVDQLSFKAYLARFLSKAAIMAPFAEDKVTKWLSKSAVAAGKACTGEGGMCGHKWYIGGWDGTTGVGQQQAALEVTQALLTLKKHVVPSKGGEERPSQPPQSDSPSPSKAPEETPAQTEAPPRGPTDNLEDGDTPEAPETPNGSESTTASDSVPTDGPDGHEEQQDSPASPTSCAPSTVTVWVTASTGLPPSSVPTSGLNTSVPVAPPMTGPPLDEFPPEEFEGAAASVQMTMVSWVVAVGGAVIFAVL</sequence>
<comment type="catalytic activity">
    <reaction evidence="1">
        <text>Random hydrolysis of (1-&gt;6)-alpha-D-mannosidic linkages in unbranched (1-&gt;6)-mannans.</text>
        <dbReference type="EC" id="3.2.1.101"/>
    </reaction>
</comment>
<comment type="similarity">
    <text evidence="3">Belongs to the glycosyl hydrolase 76 family.</text>
</comment>
<dbReference type="InterPro" id="IPR005198">
    <property type="entry name" value="Glyco_hydro_76"/>
</dbReference>
<dbReference type="GO" id="GO:0016052">
    <property type="term" value="P:carbohydrate catabolic process"/>
    <property type="evidence" value="ECO:0007669"/>
    <property type="project" value="InterPro"/>
</dbReference>
<accession>A0A6A6VFN0</accession>
<evidence type="ECO:0000256" key="12">
    <source>
        <dbReference type="SAM" id="SignalP"/>
    </source>
</evidence>
<dbReference type="Proteomes" id="UP000799440">
    <property type="component" value="Unassembled WGS sequence"/>
</dbReference>
<evidence type="ECO:0000256" key="6">
    <source>
        <dbReference type="ARBA" id="ARBA00022801"/>
    </source>
</evidence>
<dbReference type="PANTHER" id="PTHR12145:SF36">
    <property type="entry name" value="MANNAN ENDO-1,6-ALPHA-MANNOSIDASE DCW1"/>
    <property type="match status" value="1"/>
</dbReference>
<feature type="compositionally biased region" description="Low complexity" evidence="10">
    <location>
        <begin position="481"/>
        <end position="490"/>
    </location>
</feature>
<feature type="chain" id="PRO_5025520731" description="mannan endo-1,6-alpha-mannosidase" evidence="12">
    <location>
        <begin position="20"/>
        <end position="563"/>
    </location>
</feature>
<evidence type="ECO:0000256" key="2">
    <source>
        <dbReference type="ARBA" id="ARBA00004308"/>
    </source>
</evidence>
<dbReference type="InterPro" id="IPR014480">
    <property type="entry name" value="Mannan-1_6-alpha_mannosidase"/>
</dbReference>
<dbReference type="OrthoDB" id="4187847at2759"/>
<dbReference type="EC" id="3.2.1.101" evidence="4"/>
<feature type="signal peptide" evidence="12">
    <location>
        <begin position="1"/>
        <end position="19"/>
    </location>
</feature>
<dbReference type="InterPro" id="IPR008928">
    <property type="entry name" value="6-hairpin_glycosidase_sf"/>
</dbReference>
<evidence type="ECO:0000256" key="7">
    <source>
        <dbReference type="ARBA" id="ARBA00023136"/>
    </source>
</evidence>
<feature type="region of interest" description="Disordered" evidence="10">
    <location>
        <begin position="503"/>
        <end position="533"/>
    </location>
</feature>
<dbReference type="FunFam" id="1.50.10.20:FF:000006">
    <property type="entry name" value="Mannan endo-1,6-alpha-mannosidase"/>
    <property type="match status" value="1"/>
</dbReference>
<evidence type="ECO:0000313" key="14">
    <source>
        <dbReference type="Proteomes" id="UP000799440"/>
    </source>
</evidence>
<keyword evidence="9" id="KW-0326">Glycosidase</keyword>
<keyword evidence="7 11" id="KW-0472">Membrane</keyword>
<feature type="compositionally biased region" description="Low complexity" evidence="10">
    <location>
        <begin position="414"/>
        <end position="435"/>
    </location>
</feature>
<evidence type="ECO:0000256" key="11">
    <source>
        <dbReference type="SAM" id="Phobius"/>
    </source>
</evidence>
<keyword evidence="5 12" id="KW-0732">Signal</keyword>
<dbReference type="SUPFAM" id="SSF48208">
    <property type="entry name" value="Six-hairpin glycosidases"/>
    <property type="match status" value="1"/>
</dbReference>
<evidence type="ECO:0000256" key="10">
    <source>
        <dbReference type="SAM" id="MobiDB-lite"/>
    </source>
</evidence>
<reference evidence="13" key="1">
    <citation type="journal article" date="2020" name="Stud. Mycol.">
        <title>101 Dothideomycetes genomes: a test case for predicting lifestyles and emergence of pathogens.</title>
        <authorList>
            <person name="Haridas S."/>
            <person name="Albert R."/>
            <person name="Binder M."/>
            <person name="Bloem J."/>
            <person name="Labutti K."/>
            <person name="Salamov A."/>
            <person name="Andreopoulos B."/>
            <person name="Baker S."/>
            <person name="Barry K."/>
            <person name="Bills G."/>
            <person name="Bluhm B."/>
            <person name="Cannon C."/>
            <person name="Castanera R."/>
            <person name="Culley D."/>
            <person name="Daum C."/>
            <person name="Ezra D."/>
            <person name="Gonzalez J."/>
            <person name="Henrissat B."/>
            <person name="Kuo A."/>
            <person name="Liang C."/>
            <person name="Lipzen A."/>
            <person name="Lutzoni F."/>
            <person name="Magnuson J."/>
            <person name="Mondo S."/>
            <person name="Nolan M."/>
            <person name="Ohm R."/>
            <person name="Pangilinan J."/>
            <person name="Park H.-J."/>
            <person name="Ramirez L."/>
            <person name="Alfaro M."/>
            <person name="Sun H."/>
            <person name="Tritt A."/>
            <person name="Yoshinaga Y."/>
            <person name="Zwiers L.-H."/>
            <person name="Turgeon B."/>
            <person name="Goodwin S."/>
            <person name="Spatafora J."/>
            <person name="Crous P."/>
            <person name="Grigoriev I."/>
        </authorList>
    </citation>
    <scope>NUCLEOTIDE SEQUENCE</scope>
    <source>
        <strain evidence="13">CBS 119925</strain>
    </source>
</reference>
<keyword evidence="14" id="KW-1185">Reference proteome</keyword>
<keyword evidence="11" id="KW-0812">Transmembrane</keyword>
<feature type="compositionally biased region" description="Polar residues" evidence="10">
    <location>
        <begin position="503"/>
        <end position="517"/>
    </location>
</feature>
<dbReference type="Pfam" id="PF03663">
    <property type="entry name" value="Glyco_hydro_76"/>
    <property type="match status" value="1"/>
</dbReference>
<feature type="transmembrane region" description="Helical" evidence="11">
    <location>
        <begin position="541"/>
        <end position="562"/>
    </location>
</feature>
<evidence type="ECO:0000256" key="3">
    <source>
        <dbReference type="ARBA" id="ARBA00009699"/>
    </source>
</evidence>